<dbReference type="CAZy" id="CBM41">
    <property type="family name" value="Carbohydrate-Binding Module Family 41"/>
</dbReference>
<keyword evidence="5 13" id="KW-0326">Glycosidase</keyword>
<dbReference type="Pfam" id="PF02922">
    <property type="entry name" value="CBM_48"/>
    <property type="match status" value="1"/>
</dbReference>
<sequence length="1185" mass="131896">MKKYNKWGTKGVFICASALLSVWLGATWTDGNVQAAETPDAGNQASTEVSQRVITENEKKTVVQPAKDTQTDEKDTDNTQLASATPSEETTQVEEAKQQALKDTTKVVVHYQGDGSKWVPYIWGKKPNGNGNQYKWDGKDDYGYYSNITVDGNEQEMGVLIKGKDSWDKDGQGNDRIVKVGDNGKAEVWYKEGSDEAQDVKPTYDSAKVNIHYQGNDDVTSISYWTNTDPQNKKIIDLSKSDVQEKEGSFDLSNTKFNSIFVAPIGTDTEVREFTPLPGKSATDIYLVTKDPTVYYTKSFALATQSLTSASMDSGKTVNIQTGKEMTAAEAKKNLSIKDNSIVNVVAVNPDQDGKSKQFTITTAQDLSILDNNQIGIYGNYKSIDIGSYVRSKDFDTKYYYNGDDLGATYTEKQSQIKLWAPTAKKVVLNLYDSLNNDASATKTFVMNRGDKGVWSVILPGDYKNWAYDYSLSFGNGTTTQTNDPYSKAVTINGDRSVIEDVDAIKPNDFSRLPQFSAPTNAIIYETSIRDFTSDKNSGIKDKGKYLGMIESGVTPDGQITGLDYLKSLGVTHVQIMPMFDFASINESKADDSYNWGYDPKNYNVPEGSYSSNAADPTTRIMEMKEMINGLHKAGIRVVMDVVYNHVYNTDEQSLNKTVPGYYFQYDSEGHTTNGTGCGNDMASERLMARKYIVDSVKYWAKNYNIDGFRFDLMGILDVDTMNEVRSELNKIDPSILVYGEGWDMRKTDHDIGAGQYNADKVDKSIGFFSDDIRNAIKGAEFGGVTPGLVEGNGKEENYKEDAKKFIDGFLGGQNYGKDAKHPYQAPEQTINYVACHDNRTLYDMLKTLMPDESEANIIKRDKLATSMMMLSQGIPFIHAGQESLGTKDGNENSYNASVEVNEINWGRVKENKDMVDYFKKLVNLRKSQSVFRQNDYSQINKNVKVLNDGQNGVFAFEYNTNGKKLYVAFNVNDKDAKLENVDLSVATKLLDSDGNTQIGKESVLKPLSTLVAEVSTKEAKPDDSSSIINPPVNTNIGDNNTDTLLSTVDIVLTHNAYIYENDGITTVKANDGKNVTLKVGQTIHALNKAQIVILNNKEFYQIGDNQYVKVNNTLNWNILKHNSFVYSKSGKALKKNHKRILLKKGHKVLLLDNACLTKIHGKQFYRIGNNKYVKAVNVVIEVKA</sequence>
<dbReference type="SUPFAM" id="SSF81296">
    <property type="entry name" value="E set domains"/>
    <property type="match status" value="1"/>
</dbReference>
<dbReference type="EMBL" id="CP000033">
    <property type="protein sequence ID" value="AAV43522.1"/>
    <property type="molecule type" value="Genomic_DNA"/>
</dbReference>
<accession>Q5FIF2</accession>
<evidence type="ECO:0000256" key="6">
    <source>
        <dbReference type="ARBA" id="ARBA00023965"/>
    </source>
</evidence>
<dbReference type="KEGG" id="lac:LBA1710"/>
<dbReference type="InterPro" id="IPR013783">
    <property type="entry name" value="Ig-like_fold"/>
</dbReference>
<dbReference type="SMART" id="SM00642">
    <property type="entry name" value="Aamy"/>
    <property type="match status" value="1"/>
</dbReference>
<evidence type="ECO:0000256" key="7">
    <source>
        <dbReference type="ARBA" id="ARBA00024062"/>
    </source>
</evidence>
<reference evidence="13 14" key="1">
    <citation type="journal article" date="2005" name="Proc. Natl. Acad. Sci. U.S.A.">
        <title>Complete genome sequence of the probiotic lactic acid bacterium Lactobacillus acidophilus NCFM.</title>
        <authorList>
            <person name="Altermann E."/>
            <person name="Russell W.M."/>
            <person name="Azcarate-Peril M.A."/>
            <person name="Barrangou R."/>
            <person name="Buck B.L."/>
            <person name="McAuliffe O."/>
            <person name="Souther N."/>
            <person name="Dobson A."/>
            <person name="Duong T."/>
            <person name="Callanan M."/>
            <person name="Lick S."/>
            <person name="Hamrick A."/>
            <person name="Cano R."/>
            <person name="Klaenhammer T.R."/>
        </authorList>
    </citation>
    <scope>NUCLEOTIDE SEQUENCE [LARGE SCALE GENOMIC DNA]</scope>
    <source>
        <strain evidence="14">ATCC 700396 / NCK56 / N2 / NCFM</strain>
    </source>
</reference>
<evidence type="ECO:0000256" key="4">
    <source>
        <dbReference type="ARBA" id="ARBA00022837"/>
    </source>
</evidence>
<evidence type="ECO:0000256" key="1">
    <source>
        <dbReference type="ARBA" id="ARBA00008061"/>
    </source>
</evidence>
<dbReference type="GO" id="GO:0005975">
    <property type="term" value="P:carbohydrate metabolic process"/>
    <property type="evidence" value="ECO:0007669"/>
    <property type="project" value="InterPro"/>
</dbReference>
<dbReference type="Pfam" id="PF03217">
    <property type="entry name" value="SlpA"/>
    <property type="match status" value="2"/>
</dbReference>
<dbReference type="CAZy" id="GH13">
    <property type="family name" value="Glycoside Hydrolase Family 13"/>
</dbReference>
<dbReference type="InterPro" id="IPR024968">
    <property type="entry name" value="SlpA_C_lactobacillus"/>
</dbReference>
<evidence type="ECO:0000256" key="10">
    <source>
        <dbReference type="SAM" id="MobiDB-lite"/>
    </source>
</evidence>
<dbReference type="SUPFAM" id="SSF51445">
    <property type="entry name" value="(Trans)glycosidases"/>
    <property type="match status" value="1"/>
</dbReference>
<evidence type="ECO:0000256" key="5">
    <source>
        <dbReference type="ARBA" id="ARBA00023295"/>
    </source>
</evidence>
<dbReference type="InterPro" id="IPR014756">
    <property type="entry name" value="Ig_E-set"/>
</dbReference>
<feature type="compositionally biased region" description="Polar residues" evidence="10">
    <location>
        <begin position="78"/>
        <end position="90"/>
    </location>
</feature>
<dbReference type="Gene3D" id="2.60.40.1110">
    <property type="match status" value="1"/>
</dbReference>
<feature type="chain" id="PRO_5004256209" description="pullulanase" evidence="11">
    <location>
        <begin position="36"/>
        <end position="1185"/>
    </location>
</feature>
<dbReference type="HOGENOM" id="CLU_004744_3_0_9"/>
<dbReference type="RefSeq" id="WP_003549917.1">
    <property type="nucleotide sequence ID" value="NC_006814.3"/>
</dbReference>
<evidence type="ECO:0000256" key="11">
    <source>
        <dbReference type="SAM" id="SignalP"/>
    </source>
</evidence>
<proteinExistence type="inferred from homology"/>
<comment type="catalytic activity">
    <reaction evidence="6">
        <text>Hydrolysis of (1-&gt;6)-alpha-D-glucosidic linkages in pullulan, amylopectin and glycogen, and in the alpha- and beta-limit dextrins of amylopectin and glycogen.</text>
        <dbReference type="EC" id="3.2.1.41"/>
    </reaction>
</comment>
<evidence type="ECO:0000313" key="14">
    <source>
        <dbReference type="Proteomes" id="UP000006381"/>
    </source>
</evidence>
<gene>
    <name evidence="13" type="primary">amyX</name>
    <name evidence="13" type="ordered locus">LBA1710</name>
</gene>
<dbReference type="Gene3D" id="3.20.20.80">
    <property type="entry name" value="Glycosidases"/>
    <property type="match status" value="1"/>
</dbReference>
<keyword evidence="3 13" id="KW-0378">Hydrolase</keyword>
<evidence type="ECO:0000256" key="3">
    <source>
        <dbReference type="ARBA" id="ARBA00022801"/>
    </source>
</evidence>
<dbReference type="CDD" id="cd10315">
    <property type="entry name" value="CBM41_pullulanase"/>
    <property type="match status" value="1"/>
</dbReference>
<dbReference type="Gene3D" id="2.60.40.10">
    <property type="entry name" value="Immunoglobulins"/>
    <property type="match status" value="1"/>
</dbReference>
<organism evidence="14">
    <name type="scientific">Lactobacillus acidophilus (strain ATCC 700396 / NCK56 / N2 / NCFM)</name>
    <dbReference type="NCBI Taxonomy" id="272621"/>
    <lineage>
        <taxon>Bacteria</taxon>
        <taxon>Bacillati</taxon>
        <taxon>Bacillota</taxon>
        <taxon>Bacilli</taxon>
        <taxon>Lactobacillales</taxon>
        <taxon>Lactobacillaceae</taxon>
        <taxon>Lactobacillus</taxon>
    </lineage>
</organism>
<dbReference type="GO" id="GO:0030246">
    <property type="term" value="F:carbohydrate binding"/>
    <property type="evidence" value="ECO:0007669"/>
    <property type="project" value="InterPro"/>
</dbReference>
<dbReference type="eggNOG" id="COG1523">
    <property type="taxonomic scope" value="Bacteria"/>
</dbReference>
<dbReference type="CDD" id="cd02860">
    <property type="entry name" value="E_set_Pullulanase"/>
    <property type="match status" value="1"/>
</dbReference>
<evidence type="ECO:0000256" key="2">
    <source>
        <dbReference type="ARBA" id="ARBA00022729"/>
    </source>
</evidence>
<protein>
    <recommendedName>
        <fullName evidence="7">pullulanase</fullName>
        <ecNumber evidence="7">3.2.1.41</ecNumber>
    </recommendedName>
    <alternativeName>
        <fullName evidence="8">Alpha-dextrin endo-1,6-alpha-glucosidase</fullName>
    </alternativeName>
    <alternativeName>
        <fullName evidence="9">Pullulan 6-glucanohydrolase</fullName>
    </alternativeName>
</protein>
<dbReference type="SUPFAM" id="SSF49452">
    <property type="entry name" value="Starch-binding domain-like"/>
    <property type="match status" value="1"/>
</dbReference>
<dbReference type="InterPro" id="IPR017853">
    <property type="entry name" value="GH"/>
</dbReference>
<dbReference type="Pfam" id="PF00128">
    <property type="entry name" value="Alpha-amylase"/>
    <property type="match status" value="1"/>
</dbReference>
<dbReference type="OrthoDB" id="9761875at2"/>
<keyword evidence="4" id="KW-0106">Calcium</keyword>
<evidence type="ECO:0000256" key="9">
    <source>
        <dbReference type="ARBA" id="ARBA00031076"/>
    </source>
</evidence>
<dbReference type="BioCyc" id="LACI272621:G1G49-1678-MONOMER"/>
<evidence type="ECO:0000313" key="13">
    <source>
        <dbReference type="EMBL" id="AAV43522.1"/>
    </source>
</evidence>
<dbReference type="GeneID" id="93289224"/>
<feature type="signal peptide" evidence="11">
    <location>
        <begin position="1"/>
        <end position="35"/>
    </location>
</feature>
<keyword evidence="14" id="KW-1185">Reference proteome</keyword>
<dbReference type="InterPro" id="IPR013784">
    <property type="entry name" value="Carb-bd-like_fold"/>
</dbReference>
<dbReference type="PATRIC" id="fig|272621.13.peg.1630"/>
<dbReference type="CDD" id="cd11341">
    <property type="entry name" value="AmyAc_Pullulanase_LD-like"/>
    <property type="match status" value="1"/>
</dbReference>
<dbReference type="PANTHER" id="PTHR43002">
    <property type="entry name" value="GLYCOGEN DEBRANCHING ENZYME"/>
    <property type="match status" value="1"/>
</dbReference>
<feature type="domain" description="Glycosyl hydrolase family 13 catalytic" evidence="12">
    <location>
        <begin position="526"/>
        <end position="926"/>
    </location>
</feature>
<dbReference type="STRING" id="272621.LBA1710"/>
<evidence type="ECO:0000259" key="12">
    <source>
        <dbReference type="SMART" id="SM00642"/>
    </source>
</evidence>
<feature type="region of interest" description="Disordered" evidence="10">
    <location>
        <begin position="56"/>
        <end position="93"/>
    </location>
</feature>
<evidence type="ECO:0000256" key="8">
    <source>
        <dbReference type="ARBA" id="ARBA00029618"/>
    </source>
</evidence>
<dbReference type="EC" id="3.2.1.41" evidence="7"/>
<dbReference type="InterPro" id="IPR004193">
    <property type="entry name" value="Glyco_hydro_13_N"/>
</dbReference>
<name>Q5FIF2_LACAC</name>
<keyword evidence="2 11" id="KW-0732">Signal</keyword>
<dbReference type="Proteomes" id="UP000006381">
    <property type="component" value="Chromosome"/>
</dbReference>
<dbReference type="InterPro" id="IPR006047">
    <property type="entry name" value="GH13_cat_dom"/>
</dbReference>
<dbReference type="GO" id="GO:0051060">
    <property type="term" value="F:pullulanase activity"/>
    <property type="evidence" value="ECO:0007669"/>
    <property type="project" value="UniProtKB-EC"/>
</dbReference>
<dbReference type="InterPro" id="IPR005323">
    <property type="entry name" value="CBM41_pullulanase"/>
</dbReference>
<dbReference type="AlphaFoldDB" id="Q5FIF2"/>
<dbReference type="CAZy" id="CBM48">
    <property type="family name" value="Carbohydrate-Binding Module Family 48"/>
</dbReference>
<comment type="similarity">
    <text evidence="1">Belongs to the glycosyl hydrolase 13 family.</text>
</comment>
<dbReference type="InterPro" id="IPR011840">
    <property type="entry name" value="PulA_typeI"/>
</dbReference>
<dbReference type="NCBIfam" id="TIGR02104">
    <property type="entry name" value="pulA_typeI"/>
    <property type="match status" value="1"/>
</dbReference>